<dbReference type="GO" id="GO:0008955">
    <property type="term" value="F:peptidoglycan glycosyltransferase activity"/>
    <property type="evidence" value="ECO:0007669"/>
    <property type="project" value="UniProtKB-EC"/>
</dbReference>
<organism evidence="20 21">
    <name type="scientific">Virgibacillus dokdonensis</name>
    <dbReference type="NCBI Taxonomy" id="302167"/>
    <lineage>
        <taxon>Bacteria</taxon>
        <taxon>Bacillati</taxon>
        <taxon>Bacillota</taxon>
        <taxon>Bacilli</taxon>
        <taxon>Bacillales</taxon>
        <taxon>Bacillaceae</taxon>
        <taxon>Virgibacillus</taxon>
    </lineage>
</organism>
<evidence type="ECO:0000259" key="18">
    <source>
        <dbReference type="Pfam" id="PF00905"/>
    </source>
</evidence>
<dbReference type="Gene3D" id="3.40.710.10">
    <property type="entry name" value="DD-peptidase/beta-lactamase superfamily"/>
    <property type="match status" value="1"/>
</dbReference>
<dbReference type="InterPro" id="IPR001264">
    <property type="entry name" value="Glyco_trans_51"/>
</dbReference>
<feature type="compositionally biased region" description="Basic and acidic residues" evidence="16">
    <location>
        <begin position="944"/>
        <end position="967"/>
    </location>
</feature>
<evidence type="ECO:0000256" key="10">
    <source>
        <dbReference type="ARBA" id="ARBA00022989"/>
    </source>
</evidence>
<feature type="transmembrane region" description="Helical" evidence="17">
    <location>
        <begin position="51"/>
        <end position="79"/>
    </location>
</feature>
<dbReference type="GO" id="GO:0006508">
    <property type="term" value="P:proteolysis"/>
    <property type="evidence" value="ECO:0007669"/>
    <property type="project" value="UniProtKB-KW"/>
</dbReference>
<dbReference type="InterPro" id="IPR013783">
    <property type="entry name" value="Ig-like_fold"/>
</dbReference>
<feature type="region of interest" description="Disordered" evidence="16">
    <location>
        <begin position="940"/>
        <end position="1019"/>
    </location>
</feature>
<evidence type="ECO:0000256" key="9">
    <source>
        <dbReference type="ARBA" id="ARBA00022984"/>
    </source>
</evidence>
<dbReference type="Gene3D" id="2.60.40.10">
    <property type="entry name" value="Immunoglobulins"/>
    <property type="match status" value="1"/>
</dbReference>
<keyword evidence="10 17" id="KW-1133">Transmembrane helix</keyword>
<accession>A0A3E0WL49</accession>
<sequence length="1019" mass="113206">MNFKEKCQAFIDKWKSKLNQTSTSSRPLLQEWKDLWKTGKIQRTSRISYHVVWNVILFFLIIGLIGVFFAGGVGAGYFASLVKDEPVLPYQVMKQDIYNYDETSKLYFANETYLGELQSDLYREETTLKNISPHLIDAVIATEDEYFQEHKGIVPKAIVRAIFQEVTNAKTKTGGSTLTQQLIKNQILTNEVSFERKAKEMLLALRLERFFEKEEILEAYLNVVPYGRNASGDNIAGIETAAQGVFGVSAKELNLAQSAYLAGLPQSPSMYTPFQNDGTLKDKDMLQYGIDRMKSVLKRMYESEYITEKEYKEASAYHVIEDFTEGSPSSIDKYPYLTFTIEDRAEKILAKQLAKKDGHSEKDLETDKDLQADYLERAKRDLRVNGYEIHTTIDKKMYDAMQKTAKEFAYYGPDRTYTKKNPNTGEVEKITEKVQTASVLIENSSGKILSFVGGRGYEDDNWNHAFQGKRSNGSTMKPLLVYAPAIEEGVIQPGSVIADYPKQIPGWEFGKPGNYSGGHYGLISAREALAKSHNLPVAEIYSKIINNDPASKYLEKMGFTSLTEGDHEQPSLSIGAMDHGVSAEENVNAFTTFGNNGKFVDAYMIEKITTQSGDVVYEHKTDAVDVFTPQTTYLTVDMMRDVLTNGTGVYANSQLKHRGVDWAGKTGTSQDYKDSWFVATNPNVTFGTWIGYKTAYSLNDAGMSLSYGQRNIKLWAELINSATDVNPKLLAPSKNFQRPNGIVSRSYCAISGLLPSELCEQAGLVKSDIYNSKYVPTKVDDSLVSGGSMVVVNGKTIAAGPNTPSEFTIGDGLAFNSAFLKRKGYDKLSDLSILFPRTEREKWEKISGVGSSSGGAIKNDGKAPNTPSSLRKSGGKLTWGKSSSKDVVGYRIYQATGPGNSFSQIGHTTSTSYNINSGNARYYVKAVDYFGKESTPSAELIVGDTKKEEPEKPDKGNNKESHKEAEKPSNAVQEEQQAETTTDETDKQPENTEDDDDKDSTEENQDAEGDDTPEATTEE</sequence>
<evidence type="ECO:0000313" key="20">
    <source>
        <dbReference type="EMBL" id="RFA33682.1"/>
    </source>
</evidence>
<dbReference type="GO" id="GO:0009002">
    <property type="term" value="F:serine-type D-Ala-D-Ala carboxypeptidase activity"/>
    <property type="evidence" value="ECO:0007669"/>
    <property type="project" value="UniProtKB-EC"/>
</dbReference>
<keyword evidence="8" id="KW-0133">Cell shape</keyword>
<keyword evidence="2" id="KW-0121">Carboxypeptidase</keyword>
<dbReference type="PANTHER" id="PTHR32282:SF32">
    <property type="entry name" value="PENICILLIN-BINDING PROTEIN 2A"/>
    <property type="match status" value="1"/>
</dbReference>
<keyword evidence="1" id="KW-1003">Cell membrane</keyword>
<feature type="domain" description="Glycosyl transferase family 51" evidence="19">
    <location>
        <begin position="112"/>
        <end position="300"/>
    </location>
</feature>
<dbReference type="InterPro" id="IPR050396">
    <property type="entry name" value="Glycosyltr_51/Transpeptidase"/>
</dbReference>
<evidence type="ECO:0000256" key="5">
    <source>
        <dbReference type="ARBA" id="ARBA00022679"/>
    </source>
</evidence>
<proteinExistence type="predicted"/>
<dbReference type="AlphaFoldDB" id="A0A3E0WL49"/>
<keyword evidence="11 17" id="KW-0472">Membrane</keyword>
<name>A0A3E0WL49_9BACI</name>
<evidence type="ECO:0000256" key="11">
    <source>
        <dbReference type="ARBA" id="ARBA00023136"/>
    </source>
</evidence>
<dbReference type="RefSeq" id="WP_116278859.1">
    <property type="nucleotide sequence ID" value="NZ_NFZX01000032.1"/>
</dbReference>
<comment type="catalytic activity">
    <reaction evidence="14">
        <text>Preferential cleavage: (Ac)2-L-Lys-D-Ala-|-D-Ala. Also transpeptidation of peptidyl-alanyl moieties that are N-acyl substituents of D-alanine.</text>
        <dbReference type="EC" id="3.4.16.4"/>
    </reaction>
</comment>
<evidence type="ECO:0000256" key="3">
    <source>
        <dbReference type="ARBA" id="ARBA00022670"/>
    </source>
</evidence>
<dbReference type="Gene3D" id="3.90.1310.40">
    <property type="match status" value="1"/>
</dbReference>
<dbReference type="Gene3D" id="1.10.3810.10">
    <property type="entry name" value="Biosynthetic peptidoglycan transglycosylase-like"/>
    <property type="match status" value="1"/>
</dbReference>
<keyword evidence="5" id="KW-0808">Transferase</keyword>
<dbReference type="GO" id="GO:0030288">
    <property type="term" value="C:outer membrane-bounded periplasmic space"/>
    <property type="evidence" value="ECO:0007669"/>
    <property type="project" value="TreeGrafter"/>
</dbReference>
<dbReference type="InterPro" id="IPR012338">
    <property type="entry name" value="Beta-lactam/transpept-like"/>
</dbReference>
<keyword evidence="3" id="KW-0645">Protease</keyword>
<reference evidence="20 21" key="1">
    <citation type="submission" date="2017-05" db="EMBL/GenBank/DDBJ databases">
        <title>Virgibacillus sp. AK90 isolated from a saltern of Kakinada, India.</title>
        <authorList>
            <person name="Gupta V."/>
            <person name="Sidhu C."/>
            <person name="Korpole S."/>
            <person name="Pinnaka A.K."/>
        </authorList>
    </citation>
    <scope>NUCLEOTIDE SEQUENCE [LARGE SCALE GENOMIC DNA]</scope>
    <source>
        <strain evidence="20 21">AK90</strain>
    </source>
</reference>
<dbReference type="Pfam" id="PF00905">
    <property type="entry name" value="Transpeptidase"/>
    <property type="match status" value="1"/>
</dbReference>
<feature type="domain" description="Penicillin-binding protein transpeptidase" evidence="18">
    <location>
        <begin position="438"/>
        <end position="683"/>
    </location>
</feature>
<feature type="region of interest" description="Disordered" evidence="16">
    <location>
        <begin position="846"/>
        <end position="882"/>
    </location>
</feature>
<dbReference type="SUPFAM" id="SSF56601">
    <property type="entry name" value="beta-lactamase/transpeptidase-like"/>
    <property type="match status" value="1"/>
</dbReference>
<dbReference type="GO" id="GO:0009252">
    <property type="term" value="P:peptidoglycan biosynthetic process"/>
    <property type="evidence" value="ECO:0007669"/>
    <property type="project" value="UniProtKB-KW"/>
</dbReference>
<dbReference type="Proteomes" id="UP000256488">
    <property type="component" value="Unassembled WGS sequence"/>
</dbReference>
<evidence type="ECO:0000256" key="7">
    <source>
        <dbReference type="ARBA" id="ARBA00022801"/>
    </source>
</evidence>
<keyword evidence="9" id="KW-0573">Peptidoglycan synthesis</keyword>
<evidence type="ECO:0000313" key="21">
    <source>
        <dbReference type="Proteomes" id="UP000256488"/>
    </source>
</evidence>
<evidence type="ECO:0000256" key="2">
    <source>
        <dbReference type="ARBA" id="ARBA00022645"/>
    </source>
</evidence>
<dbReference type="GO" id="GO:0071555">
    <property type="term" value="P:cell wall organization"/>
    <property type="evidence" value="ECO:0007669"/>
    <property type="project" value="UniProtKB-KW"/>
</dbReference>
<keyword evidence="13" id="KW-0961">Cell wall biogenesis/degradation</keyword>
<evidence type="ECO:0000256" key="13">
    <source>
        <dbReference type="ARBA" id="ARBA00023316"/>
    </source>
</evidence>
<dbReference type="InterPro" id="IPR023346">
    <property type="entry name" value="Lysozyme-like_dom_sf"/>
</dbReference>
<evidence type="ECO:0000256" key="4">
    <source>
        <dbReference type="ARBA" id="ARBA00022676"/>
    </source>
</evidence>
<evidence type="ECO:0000256" key="6">
    <source>
        <dbReference type="ARBA" id="ARBA00022692"/>
    </source>
</evidence>
<dbReference type="InterPro" id="IPR001460">
    <property type="entry name" value="PCN-bd_Tpept"/>
</dbReference>
<comment type="caution">
    <text evidence="20">The sequence shown here is derived from an EMBL/GenBank/DDBJ whole genome shotgun (WGS) entry which is preliminary data.</text>
</comment>
<comment type="catalytic activity">
    <reaction evidence="15">
        <text>[GlcNAc-(1-&gt;4)-Mur2Ac(oyl-L-Ala-gamma-D-Glu-L-Lys-D-Ala-D-Ala)](n)-di-trans,octa-cis-undecaprenyl diphosphate + beta-D-GlcNAc-(1-&gt;4)-Mur2Ac(oyl-L-Ala-gamma-D-Glu-L-Lys-D-Ala-D-Ala)-di-trans,octa-cis-undecaprenyl diphosphate = [GlcNAc-(1-&gt;4)-Mur2Ac(oyl-L-Ala-gamma-D-Glu-L-Lys-D-Ala-D-Ala)](n+1)-di-trans,octa-cis-undecaprenyl diphosphate + di-trans,octa-cis-undecaprenyl diphosphate + H(+)</text>
        <dbReference type="Rhea" id="RHEA:23708"/>
        <dbReference type="Rhea" id="RHEA-COMP:9602"/>
        <dbReference type="Rhea" id="RHEA-COMP:9603"/>
        <dbReference type="ChEBI" id="CHEBI:15378"/>
        <dbReference type="ChEBI" id="CHEBI:58405"/>
        <dbReference type="ChEBI" id="CHEBI:60033"/>
        <dbReference type="ChEBI" id="CHEBI:78435"/>
        <dbReference type="EC" id="2.4.99.28"/>
    </reaction>
</comment>
<dbReference type="EMBL" id="NFZX01000032">
    <property type="protein sequence ID" value="RFA33682.1"/>
    <property type="molecule type" value="Genomic_DNA"/>
</dbReference>
<evidence type="ECO:0000256" key="14">
    <source>
        <dbReference type="ARBA" id="ARBA00034000"/>
    </source>
</evidence>
<keyword evidence="6 17" id="KW-0812">Transmembrane</keyword>
<evidence type="ECO:0000256" key="1">
    <source>
        <dbReference type="ARBA" id="ARBA00022475"/>
    </source>
</evidence>
<dbReference type="GO" id="GO:0008360">
    <property type="term" value="P:regulation of cell shape"/>
    <property type="evidence" value="ECO:0007669"/>
    <property type="project" value="UniProtKB-KW"/>
</dbReference>
<dbReference type="InterPro" id="IPR036950">
    <property type="entry name" value="PBP_transglycosylase"/>
</dbReference>
<evidence type="ECO:0000259" key="19">
    <source>
        <dbReference type="Pfam" id="PF00912"/>
    </source>
</evidence>
<feature type="compositionally biased region" description="Acidic residues" evidence="16">
    <location>
        <begin position="991"/>
        <end position="1019"/>
    </location>
</feature>
<evidence type="ECO:0000256" key="12">
    <source>
        <dbReference type="ARBA" id="ARBA00023268"/>
    </source>
</evidence>
<protein>
    <submittedName>
        <fullName evidence="20">Penicillin-binding protein</fullName>
    </submittedName>
</protein>
<dbReference type="PANTHER" id="PTHR32282">
    <property type="entry name" value="BINDING PROTEIN TRANSPEPTIDASE, PUTATIVE-RELATED"/>
    <property type="match status" value="1"/>
</dbReference>
<evidence type="ECO:0000256" key="16">
    <source>
        <dbReference type="SAM" id="MobiDB-lite"/>
    </source>
</evidence>
<evidence type="ECO:0000256" key="8">
    <source>
        <dbReference type="ARBA" id="ARBA00022960"/>
    </source>
</evidence>
<dbReference type="GO" id="GO:0008658">
    <property type="term" value="F:penicillin binding"/>
    <property type="evidence" value="ECO:0007669"/>
    <property type="project" value="InterPro"/>
</dbReference>
<evidence type="ECO:0000256" key="15">
    <source>
        <dbReference type="ARBA" id="ARBA00049902"/>
    </source>
</evidence>
<dbReference type="SUPFAM" id="SSF53955">
    <property type="entry name" value="Lysozyme-like"/>
    <property type="match status" value="1"/>
</dbReference>
<keyword evidence="4" id="KW-0328">Glycosyltransferase</keyword>
<gene>
    <name evidence="20" type="ORF">CAI16_13715</name>
</gene>
<dbReference type="Pfam" id="PF00912">
    <property type="entry name" value="Transgly"/>
    <property type="match status" value="1"/>
</dbReference>
<evidence type="ECO:0000256" key="17">
    <source>
        <dbReference type="SAM" id="Phobius"/>
    </source>
</evidence>
<keyword evidence="7" id="KW-0378">Hydrolase</keyword>
<keyword evidence="12" id="KW-0511">Multifunctional enzyme</keyword>